<dbReference type="AlphaFoldDB" id="A0A7G6YGI0"/>
<dbReference type="Pfam" id="PF01909">
    <property type="entry name" value="NTP_transf_2"/>
    <property type="match status" value="1"/>
</dbReference>
<evidence type="ECO:0000313" key="4">
    <source>
        <dbReference type="EMBL" id="QNE37595.1"/>
    </source>
</evidence>
<dbReference type="Pfam" id="PF13427">
    <property type="entry name" value="AadA_C"/>
    <property type="match status" value="1"/>
</dbReference>
<dbReference type="Proteomes" id="UP000515511">
    <property type="component" value="Chromosome"/>
</dbReference>
<dbReference type="KEGG" id="lse:F1C12_07650"/>
<dbReference type="InterPro" id="IPR043519">
    <property type="entry name" value="NT_sf"/>
</dbReference>
<evidence type="ECO:0000259" key="3">
    <source>
        <dbReference type="Pfam" id="PF13427"/>
    </source>
</evidence>
<evidence type="ECO:0000313" key="5">
    <source>
        <dbReference type="Proteomes" id="UP000515511"/>
    </source>
</evidence>
<dbReference type="InterPro" id="IPR025184">
    <property type="entry name" value="AadA_C"/>
</dbReference>
<evidence type="ECO:0000256" key="1">
    <source>
        <dbReference type="ARBA" id="ARBA00022679"/>
    </source>
</evidence>
<dbReference type="EMBL" id="CP043641">
    <property type="protein sequence ID" value="QNE37595.1"/>
    <property type="molecule type" value="Genomic_DNA"/>
</dbReference>
<proteinExistence type="predicted"/>
<accession>A0A7G6YGI0</accession>
<evidence type="ECO:0000259" key="2">
    <source>
        <dbReference type="Pfam" id="PF01909"/>
    </source>
</evidence>
<reference evidence="5" key="1">
    <citation type="submission" date="2019-09" db="EMBL/GenBank/DDBJ databases">
        <title>Antimicrobial potential of Antarctic Bacteria.</title>
        <authorList>
            <person name="Benaud N."/>
            <person name="Edwards R.J."/>
            <person name="Ferrari B.C."/>
        </authorList>
    </citation>
    <scope>NUCLEOTIDE SEQUENCE [LARGE SCALE GENOMIC DNA]</scope>
    <source>
        <strain evidence="5">INR9</strain>
    </source>
</reference>
<name>A0A7G6YGI0_9MICO</name>
<dbReference type="InterPro" id="IPR002934">
    <property type="entry name" value="Polymerase_NTP_transf_dom"/>
</dbReference>
<protein>
    <submittedName>
        <fullName evidence="4">DUF4111 domain-containing protein</fullName>
    </submittedName>
</protein>
<feature type="domain" description="Adenylyltransferase AadA C-terminal" evidence="3">
    <location>
        <begin position="198"/>
        <end position="255"/>
    </location>
</feature>
<organism evidence="4 5">
    <name type="scientific">Leifsonia shinshuensis</name>
    <dbReference type="NCBI Taxonomy" id="150026"/>
    <lineage>
        <taxon>Bacteria</taxon>
        <taxon>Bacillati</taxon>
        <taxon>Actinomycetota</taxon>
        <taxon>Actinomycetes</taxon>
        <taxon>Micrococcales</taxon>
        <taxon>Microbacteriaceae</taxon>
        <taxon>Leifsonia</taxon>
    </lineage>
</organism>
<keyword evidence="1" id="KW-0808">Transferase</keyword>
<feature type="domain" description="Polymerase nucleotidyl transferase" evidence="2">
    <location>
        <begin position="22"/>
        <end position="59"/>
    </location>
</feature>
<dbReference type="SUPFAM" id="SSF81301">
    <property type="entry name" value="Nucleotidyltransferase"/>
    <property type="match status" value="1"/>
</dbReference>
<sequence>MMDAQLPPQVGEALTRFLLEQRRRAPGLVSRAVVTGSAATGDWYDGVSDIDVVFVVTRDPVDDLPALASLHAESSPHIDGVYLTESEIARGPDQVETAPQVVEGVLLSALAGGSLSWATWRELEDGVQGVVDGGDVIWTPTSDRHPDTATHLATRARSDLVDFWAPVGDSAETELSDREPGDPVRSETVRWLALGPIRLVATMESGRILSKTEAARAAAERWPEHAELLDRAVRDRAGERQTFVTADAREAIALLRQCVDVAQV</sequence>
<gene>
    <name evidence="4" type="ORF">F1C12_07650</name>
</gene>
<dbReference type="GO" id="GO:0016779">
    <property type="term" value="F:nucleotidyltransferase activity"/>
    <property type="evidence" value="ECO:0007669"/>
    <property type="project" value="InterPro"/>
</dbReference>